<dbReference type="InterPro" id="IPR046342">
    <property type="entry name" value="CBS_dom_sf"/>
</dbReference>
<dbReference type="Proteomes" id="UP001085076">
    <property type="component" value="Miscellaneous, Linkage group lg05"/>
</dbReference>
<proteinExistence type="predicted"/>
<dbReference type="EMBL" id="JAGGNH010000005">
    <property type="protein sequence ID" value="KAJ0973513.1"/>
    <property type="molecule type" value="Genomic_DNA"/>
</dbReference>
<sequence>MLTASDFMLVLRWLQKNAATHSNEELASYTISDWKQFKLQHRNSVWPSTIHSSIMHHVTEKDCLKDLAVKIIQNEISSVPMLESSSSHNGSCVPLLIVVSLPDILKYISNRYPEANENSSPVTTTNFQNCYRNMAAIH</sequence>
<dbReference type="AlphaFoldDB" id="A0A9D5CHP5"/>
<organism evidence="1 2">
    <name type="scientific">Dioscorea zingiberensis</name>
    <dbReference type="NCBI Taxonomy" id="325984"/>
    <lineage>
        <taxon>Eukaryota</taxon>
        <taxon>Viridiplantae</taxon>
        <taxon>Streptophyta</taxon>
        <taxon>Embryophyta</taxon>
        <taxon>Tracheophyta</taxon>
        <taxon>Spermatophyta</taxon>
        <taxon>Magnoliopsida</taxon>
        <taxon>Liliopsida</taxon>
        <taxon>Dioscoreales</taxon>
        <taxon>Dioscoreaceae</taxon>
        <taxon>Dioscorea</taxon>
    </lineage>
</organism>
<protein>
    <submittedName>
        <fullName evidence="1">Uncharacterized protein</fullName>
    </submittedName>
</protein>
<reference evidence="1" key="2">
    <citation type="journal article" date="2022" name="Hortic Res">
        <title>The genome of Dioscorea zingiberensis sheds light on the biosynthesis, origin and evolution of the medicinally important diosgenin saponins.</title>
        <authorList>
            <person name="Li Y."/>
            <person name="Tan C."/>
            <person name="Li Z."/>
            <person name="Guo J."/>
            <person name="Li S."/>
            <person name="Chen X."/>
            <person name="Wang C."/>
            <person name="Dai X."/>
            <person name="Yang H."/>
            <person name="Song W."/>
            <person name="Hou L."/>
            <person name="Xu J."/>
            <person name="Tong Z."/>
            <person name="Xu A."/>
            <person name="Yuan X."/>
            <person name="Wang W."/>
            <person name="Yang Q."/>
            <person name="Chen L."/>
            <person name="Sun Z."/>
            <person name="Wang K."/>
            <person name="Pan B."/>
            <person name="Chen J."/>
            <person name="Bao Y."/>
            <person name="Liu F."/>
            <person name="Qi X."/>
            <person name="Gang D.R."/>
            <person name="Wen J."/>
            <person name="Li J."/>
        </authorList>
    </citation>
    <scope>NUCLEOTIDE SEQUENCE</scope>
    <source>
        <strain evidence="1">Dzin_1.0</strain>
    </source>
</reference>
<accession>A0A9D5CHP5</accession>
<comment type="caution">
    <text evidence="1">The sequence shown here is derived from an EMBL/GenBank/DDBJ whole genome shotgun (WGS) entry which is preliminary data.</text>
</comment>
<reference evidence="1" key="1">
    <citation type="submission" date="2021-03" db="EMBL/GenBank/DDBJ databases">
        <authorList>
            <person name="Li Z."/>
            <person name="Yang C."/>
        </authorList>
    </citation>
    <scope>NUCLEOTIDE SEQUENCE</scope>
    <source>
        <strain evidence="1">Dzin_1.0</strain>
        <tissue evidence="1">Leaf</tissue>
    </source>
</reference>
<name>A0A9D5CHP5_9LILI</name>
<dbReference type="Gene3D" id="3.10.580.10">
    <property type="entry name" value="CBS-domain"/>
    <property type="match status" value="1"/>
</dbReference>
<keyword evidence="2" id="KW-1185">Reference proteome</keyword>
<evidence type="ECO:0000313" key="2">
    <source>
        <dbReference type="Proteomes" id="UP001085076"/>
    </source>
</evidence>
<gene>
    <name evidence="1" type="ORF">J5N97_021472</name>
</gene>
<evidence type="ECO:0000313" key="1">
    <source>
        <dbReference type="EMBL" id="KAJ0973513.1"/>
    </source>
</evidence>
<dbReference type="OrthoDB" id="10630823at2759"/>